<feature type="transmembrane region" description="Helical" evidence="1">
    <location>
        <begin position="58"/>
        <end position="79"/>
    </location>
</feature>
<evidence type="ECO:0000313" key="2">
    <source>
        <dbReference type="EMBL" id="RNA09588.1"/>
    </source>
</evidence>
<gene>
    <name evidence="2" type="ORF">BpHYR1_010958</name>
</gene>
<feature type="transmembrane region" description="Helical" evidence="1">
    <location>
        <begin position="20"/>
        <end position="51"/>
    </location>
</feature>
<keyword evidence="1" id="KW-0472">Membrane</keyword>
<organism evidence="2 3">
    <name type="scientific">Brachionus plicatilis</name>
    <name type="common">Marine rotifer</name>
    <name type="synonym">Brachionus muelleri</name>
    <dbReference type="NCBI Taxonomy" id="10195"/>
    <lineage>
        <taxon>Eukaryota</taxon>
        <taxon>Metazoa</taxon>
        <taxon>Spiralia</taxon>
        <taxon>Gnathifera</taxon>
        <taxon>Rotifera</taxon>
        <taxon>Eurotatoria</taxon>
        <taxon>Monogononta</taxon>
        <taxon>Pseudotrocha</taxon>
        <taxon>Ploima</taxon>
        <taxon>Brachionidae</taxon>
        <taxon>Brachionus</taxon>
    </lineage>
</organism>
<accession>A0A3M7QF43</accession>
<dbReference type="Proteomes" id="UP000276133">
    <property type="component" value="Unassembled WGS sequence"/>
</dbReference>
<sequence>MKLNMCYFLFYSNRQKWRMVGVLLLFFLQYFTFFCINLLTFVGSCLVLVGVRIVESRVALVGLNAKFVCFGANFGTYWFSILI</sequence>
<keyword evidence="1" id="KW-0812">Transmembrane</keyword>
<proteinExistence type="predicted"/>
<evidence type="ECO:0000256" key="1">
    <source>
        <dbReference type="SAM" id="Phobius"/>
    </source>
</evidence>
<name>A0A3M7QF43_BRAPC</name>
<comment type="caution">
    <text evidence="2">The sequence shown here is derived from an EMBL/GenBank/DDBJ whole genome shotgun (WGS) entry which is preliminary data.</text>
</comment>
<protein>
    <submittedName>
        <fullName evidence="2">Uncharacterized protein</fullName>
    </submittedName>
</protein>
<reference evidence="2 3" key="1">
    <citation type="journal article" date="2018" name="Sci. Rep.">
        <title>Genomic signatures of local adaptation to the degree of environmental predictability in rotifers.</title>
        <authorList>
            <person name="Franch-Gras L."/>
            <person name="Hahn C."/>
            <person name="Garcia-Roger E.M."/>
            <person name="Carmona M.J."/>
            <person name="Serra M."/>
            <person name="Gomez A."/>
        </authorList>
    </citation>
    <scope>NUCLEOTIDE SEQUENCE [LARGE SCALE GENOMIC DNA]</scope>
    <source>
        <strain evidence="2">HYR1</strain>
    </source>
</reference>
<dbReference type="AlphaFoldDB" id="A0A3M7QF43"/>
<dbReference type="EMBL" id="REGN01006435">
    <property type="protein sequence ID" value="RNA09588.1"/>
    <property type="molecule type" value="Genomic_DNA"/>
</dbReference>
<keyword evidence="1" id="KW-1133">Transmembrane helix</keyword>
<keyword evidence="3" id="KW-1185">Reference proteome</keyword>
<evidence type="ECO:0000313" key="3">
    <source>
        <dbReference type="Proteomes" id="UP000276133"/>
    </source>
</evidence>